<dbReference type="RefSeq" id="WP_014084795.1">
    <property type="nucleotide sequence ID" value="NC_016001.1"/>
</dbReference>
<dbReference type="HOGENOM" id="CLU_1292808_0_0_10"/>
<evidence type="ECO:0000313" key="2">
    <source>
        <dbReference type="Proteomes" id="UP000009186"/>
    </source>
</evidence>
<proteinExistence type="predicted"/>
<dbReference type="eggNOG" id="ENOG5030NI7">
    <property type="taxonomic scope" value="Bacteria"/>
</dbReference>
<name>G2Z2Z9_FLABF</name>
<keyword evidence="2" id="KW-1185">Reference proteome</keyword>
<protein>
    <submittedName>
        <fullName evidence="1">Uncharacterized protein</fullName>
    </submittedName>
</protein>
<dbReference type="KEGG" id="fbr:FBFL15_2314"/>
<organism evidence="1 2">
    <name type="scientific">Flavobacterium branchiophilum (strain FL-15)</name>
    <dbReference type="NCBI Taxonomy" id="1034807"/>
    <lineage>
        <taxon>Bacteria</taxon>
        <taxon>Pseudomonadati</taxon>
        <taxon>Bacteroidota</taxon>
        <taxon>Flavobacteriia</taxon>
        <taxon>Flavobacteriales</taxon>
        <taxon>Flavobacteriaceae</taxon>
        <taxon>Flavobacterium</taxon>
    </lineage>
</organism>
<dbReference type="Proteomes" id="UP000009186">
    <property type="component" value="Chromosome"/>
</dbReference>
<evidence type="ECO:0000313" key="1">
    <source>
        <dbReference type="EMBL" id="CCB70334.1"/>
    </source>
</evidence>
<dbReference type="AlphaFoldDB" id="G2Z2Z9"/>
<reference evidence="1 2" key="1">
    <citation type="journal article" date="2011" name="Appl. Environ. Microbiol.">
        <title>Complete genome sequence of the fish pathogen Flavobacterium branchiophilum.</title>
        <authorList>
            <consortium name="1:IP"/>
            <consortium name="Microbial Evolutionary Genomics,F-75015 Paris"/>
            <consortium name="France 2:CNRS"/>
            <consortium name="URA2171"/>
            <consortium name="F-75015 Paris,France 3:Unite de Virologie et Immunologie Mol."/>
            <consortium name="INRA,78352 Jouy en Josas Cedex"/>
            <consortium name="France. 4:Unite de Mathemathique"/>
            <consortium name="Informatique et Genome,INRA"/>
            <consortium name="78352 Jouy en Josas Cedex"/>
            <consortium name="France. 5:CEA/Genoscope"/>
            <consortium name="Evry"/>
            <consortium name="France"/>
            <person name="Touchon M."/>
            <person name="Barbier P."/>
            <person name="Bernardet J.F."/>
            <person name="Loux V."/>
            <person name="Vacherie B."/>
            <person name="Barbe V."/>
            <person name="Rocha E.P."/>
            <person name="Duchaud E."/>
        </authorList>
    </citation>
    <scope>NUCLEOTIDE SEQUENCE [LARGE SCALE GENOMIC DNA]</scope>
    <source>
        <strain evidence="1 2">FL-15</strain>
    </source>
</reference>
<gene>
    <name evidence="1" type="ordered locus">FBFL15_2314</name>
</gene>
<dbReference type="EMBL" id="FQ859183">
    <property type="protein sequence ID" value="CCB70334.1"/>
    <property type="molecule type" value="Genomic_DNA"/>
</dbReference>
<accession>G2Z2Z9</accession>
<dbReference type="STRING" id="1034807.FBFL15_2314"/>
<sequence>MMNSIYFQTISKSINLNSYSTSENWFGYFERNGGYSKRIVNKTISIFLDYFKEDLSNFVIASSYYIDKNKLNDESEKNIYKDVLNAEKKLIEKHLISVFDFSNYFNYEEDNIFELQVNKLEKEFKFIKGTPTLIKDISLIAMCDSNMSYQDGHCFFISLVKNIIVYPHSEETGFGCLIIDEKKESAAKDFLSSIRLKNDYNVFIKVSNEIKKL</sequence>